<proteinExistence type="predicted"/>
<dbReference type="EMBL" id="JAGDYM010000004">
    <property type="protein sequence ID" value="MBO1900979.1"/>
    <property type="molecule type" value="Genomic_DNA"/>
</dbReference>
<feature type="domain" description="GP-PDE" evidence="1">
    <location>
        <begin position="12"/>
        <end position="257"/>
    </location>
</feature>
<gene>
    <name evidence="2" type="ORF">J4H92_03325</name>
</gene>
<sequence length="263" mass="27889">MPHPYLSAAPRPRVLAHRGLVTEDAAARGITENTRASFAAARNAGAVYLESDCRLTRDGVVVLFHDADLRRVVGDPRPVSAVEHRELVSLMSGRGGLLTLQDALEAFPGSRFNIDVKSLAAADPGGRIIAPHADRVLVAGFSDRVRRRALRAAAAVPGASRPATSPGRGALVRILLAVASRSRILQANAFAGVDALQIPERQGRIRVLAPRLVDAAHRAGVEVHVWTVNDPERMAELVGMGVDGIVTDRADAALATLQEAEKG</sequence>
<evidence type="ECO:0000313" key="2">
    <source>
        <dbReference type="EMBL" id="MBO1900979.1"/>
    </source>
</evidence>
<accession>A0A939MQ38</accession>
<dbReference type="PANTHER" id="PTHR46211">
    <property type="entry name" value="GLYCEROPHOSPHORYL DIESTER PHOSPHODIESTERASE"/>
    <property type="match status" value="1"/>
</dbReference>
<dbReference type="PANTHER" id="PTHR46211:SF14">
    <property type="entry name" value="GLYCEROPHOSPHODIESTER PHOSPHODIESTERASE"/>
    <property type="match status" value="1"/>
</dbReference>
<evidence type="ECO:0000313" key="3">
    <source>
        <dbReference type="Proteomes" id="UP000664382"/>
    </source>
</evidence>
<dbReference type="AlphaFoldDB" id="A0A939MQ38"/>
<comment type="caution">
    <text evidence="2">The sequence shown here is derived from an EMBL/GenBank/DDBJ whole genome shotgun (WGS) entry which is preliminary data.</text>
</comment>
<evidence type="ECO:0000259" key="1">
    <source>
        <dbReference type="PROSITE" id="PS51704"/>
    </source>
</evidence>
<dbReference type="PROSITE" id="PS51704">
    <property type="entry name" value="GP_PDE"/>
    <property type="match status" value="1"/>
</dbReference>
<dbReference type="SUPFAM" id="SSF51695">
    <property type="entry name" value="PLC-like phosphodiesterases"/>
    <property type="match status" value="1"/>
</dbReference>
<protein>
    <submittedName>
        <fullName evidence="2">Glycerophosphodiester phosphodiesterase</fullName>
    </submittedName>
</protein>
<dbReference type="InterPro" id="IPR017946">
    <property type="entry name" value="PLC-like_Pdiesterase_TIM-brl"/>
</dbReference>
<dbReference type="GO" id="GO:0006629">
    <property type="term" value="P:lipid metabolic process"/>
    <property type="evidence" value="ECO:0007669"/>
    <property type="project" value="InterPro"/>
</dbReference>
<name>A0A939MQ38_9MICO</name>
<dbReference type="RefSeq" id="WP_208095952.1">
    <property type="nucleotide sequence ID" value="NZ_JAGDYM010000004.1"/>
</dbReference>
<dbReference type="GO" id="GO:0008081">
    <property type="term" value="F:phosphoric diester hydrolase activity"/>
    <property type="evidence" value="ECO:0007669"/>
    <property type="project" value="InterPro"/>
</dbReference>
<dbReference type="InterPro" id="IPR030395">
    <property type="entry name" value="GP_PDE_dom"/>
</dbReference>
<dbReference type="Gene3D" id="3.20.20.190">
    <property type="entry name" value="Phosphatidylinositol (PI) phosphodiesterase"/>
    <property type="match status" value="1"/>
</dbReference>
<keyword evidence="3" id="KW-1185">Reference proteome</keyword>
<reference evidence="2" key="1">
    <citation type="submission" date="2021-03" db="EMBL/GenBank/DDBJ databases">
        <title>Leucobacter chromiisoli sp. nov., isolated from chromium-containing soil of chemical plant.</title>
        <authorList>
            <person name="Xu Z."/>
        </authorList>
    </citation>
    <scope>NUCLEOTIDE SEQUENCE</scope>
    <source>
        <strain evidence="2">S27</strain>
    </source>
</reference>
<dbReference type="Pfam" id="PF03009">
    <property type="entry name" value="GDPD"/>
    <property type="match status" value="1"/>
</dbReference>
<dbReference type="Proteomes" id="UP000664382">
    <property type="component" value="Unassembled WGS sequence"/>
</dbReference>
<organism evidence="2 3">
    <name type="scientific">Leucobacter weissii</name>
    <dbReference type="NCBI Taxonomy" id="1983706"/>
    <lineage>
        <taxon>Bacteria</taxon>
        <taxon>Bacillati</taxon>
        <taxon>Actinomycetota</taxon>
        <taxon>Actinomycetes</taxon>
        <taxon>Micrococcales</taxon>
        <taxon>Microbacteriaceae</taxon>
        <taxon>Leucobacter</taxon>
    </lineage>
</organism>